<evidence type="ECO:0000256" key="4">
    <source>
        <dbReference type="ARBA" id="ARBA00022630"/>
    </source>
</evidence>
<dbReference type="SUPFAM" id="SSF51905">
    <property type="entry name" value="FAD/NAD(P)-binding domain"/>
    <property type="match status" value="1"/>
</dbReference>
<gene>
    <name evidence="10" type="ORF">DFR26_0203</name>
</gene>
<keyword evidence="5" id="KW-0274">FAD</keyword>
<evidence type="ECO:0000259" key="9">
    <source>
        <dbReference type="Pfam" id="PF01494"/>
    </source>
</evidence>
<dbReference type="InterPro" id="IPR036188">
    <property type="entry name" value="FAD/NAD-bd_sf"/>
</dbReference>
<evidence type="ECO:0000313" key="10">
    <source>
        <dbReference type="EMBL" id="REH40007.1"/>
    </source>
</evidence>
<evidence type="ECO:0000256" key="2">
    <source>
        <dbReference type="ARBA" id="ARBA00004749"/>
    </source>
</evidence>
<keyword evidence="8" id="KW-1133">Transmembrane helix</keyword>
<comment type="cofactor">
    <cofactor evidence="1">
        <name>FAD</name>
        <dbReference type="ChEBI" id="CHEBI:57692"/>
    </cofactor>
</comment>
<dbReference type="Proteomes" id="UP000256774">
    <property type="component" value="Unassembled WGS sequence"/>
</dbReference>
<evidence type="ECO:0000313" key="11">
    <source>
        <dbReference type="Proteomes" id="UP000256774"/>
    </source>
</evidence>
<keyword evidence="6" id="KW-0560">Oxidoreductase</keyword>
<feature type="domain" description="FAD-binding" evidence="9">
    <location>
        <begin position="13"/>
        <end position="331"/>
    </location>
</feature>
<evidence type="ECO:0000256" key="3">
    <source>
        <dbReference type="ARBA" id="ARBA00005349"/>
    </source>
</evidence>
<name>A0A3E0H8I2_9GAMM</name>
<dbReference type="Gene3D" id="3.50.50.60">
    <property type="entry name" value="FAD/NAD(P)-binding domain"/>
    <property type="match status" value="2"/>
</dbReference>
<dbReference type="GO" id="GO:0016705">
    <property type="term" value="F:oxidoreductase activity, acting on paired donors, with incorporation or reduction of molecular oxygen"/>
    <property type="evidence" value="ECO:0007669"/>
    <property type="project" value="InterPro"/>
</dbReference>
<protein>
    <submittedName>
        <fullName evidence="10">2-octaprenyl-6-methoxyphenol hydroxylase /2-octaprenyl-3-methyl-6-methoxy-1,4-benzoquinol hydroxylase</fullName>
    </submittedName>
</protein>
<keyword evidence="7" id="KW-0503">Monooxygenase</keyword>
<dbReference type="GO" id="GO:0004497">
    <property type="term" value="F:monooxygenase activity"/>
    <property type="evidence" value="ECO:0007669"/>
    <property type="project" value="UniProtKB-KW"/>
</dbReference>
<dbReference type="GO" id="GO:0006744">
    <property type="term" value="P:ubiquinone biosynthetic process"/>
    <property type="evidence" value="ECO:0007669"/>
    <property type="project" value="UniProtKB-UniPathway"/>
</dbReference>
<proteinExistence type="inferred from homology"/>
<keyword evidence="8" id="KW-0812">Transmembrane</keyword>
<feature type="transmembrane region" description="Helical" evidence="8">
    <location>
        <begin position="6"/>
        <end position="29"/>
    </location>
</feature>
<dbReference type="UniPathway" id="UPA00232"/>
<keyword evidence="4" id="KW-0285">Flavoprotein</keyword>
<dbReference type="InterPro" id="IPR018168">
    <property type="entry name" value="Ubi_Hdrlase_CS"/>
</dbReference>
<dbReference type="Pfam" id="PF01494">
    <property type="entry name" value="FAD_binding_3"/>
    <property type="match status" value="1"/>
</dbReference>
<reference evidence="10 11" key="1">
    <citation type="submission" date="2018-08" db="EMBL/GenBank/DDBJ databases">
        <title>Genomic Encyclopedia of Type Strains, Phase IV (KMG-IV): sequencing the most valuable type-strain genomes for metagenomic binning, comparative biology and taxonomic classification.</title>
        <authorList>
            <person name="Goeker M."/>
        </authorList>
    </citation>
    <scope>NUCLEOTIDE SEQUENCE [LARGE SCALE GENOMIC DNA]</scope>
    <source>
        <strain evidence="10 11">DSM 26022</strain>
    </source>
</reference>
<comment type="pathway">
    <text evidence="2">Cofactor biosynthesis; ubiquinone biosynthesis.</text>
</comment>
<comment type="caution">
    <text evidence="10">The sequence shown here is derived from an EMBL/GenBank/DDBJ whole genome shotgun (WGS) entry which is preliminary data.</text>
</comment>
<evidence type="ECO:0000256" key="8">
    <source>
        <dbReference type="SAM" id="Phobius"/>
    </source>
</evidence>
<dbReference type="InterPro" id="IPR002938">
    <property type="entry name" value="FAD-bd"/>
</dbReference>
<organism evidence="10 11">
    <name type="scientific">Paraperlucidibaca baekdonensis</name>
    <dbReference type="NCBI Taxonomy" id="748120"/>
    <lineage>
        <taxon>Bacteria</taxon>
        <taxon>Pseudomonadati</taxon>
        <taxon>Pseudomonadota</taxon>
        <taxon>Gammaproteobacteria</taxon>
        <taxon>Moraxellales</taxon>
        <taxon>Moraxellaceae</taxon>
        <taxon>Paraperlucidibaca</taxon>
    </lineage>
</organism>
<dbReference type="InterPro" id="IPR051205">
    <property type="entry name" value="UbiH/COQ6_monooxygenase"/>
</dbReference>
<dbReference type="PANTHER" id="PTHR43876">
    <property type="entry name" value="UBIQUINONE BIOSYNTHESIS MONOOXYGENASE COQ6, MITOCHONDRIAL"/>
    <property type="match status" value="1"/>
</dbReference>
<accession>A0A3E0H8I2</accession>
<keyword evidence="8" id="KW-0472">Membrane</keyword>
<dbReference type="RefSeq" id="WP_181898941.1">
    <property type="nucleotide sequence ID" value="NZ_QUNR01000001.1"/>
</dbReference>
<evidence type="ECO:0000256" key="5">
    <source>
        <dbReference type="ARBA" id="ARBA00022827"/>
    </source>
</evidence>
<dbReference type="PROSITE" id="PS01304">
    <property type="entry name" value="UBIH"/>
    <property type="match status" value="1"/>
</dbReference>
<dbReference type="EMBL" id="QUNR01000001">
    <property type="protein sequence ID" value="REH40007.1"/>
    <property type="molecule type" value="Genomic_DNA"/>
</dbReference>
<evidence type="ECO:0000256" key="6">
    <source>
        <dbReference type="ARBA" id="ARBA00023002"/>
    </source>
</evidence>
<evidence type="ECO:0000256" key="7">
    <source>
        <dbReference type="ARBA" id="ARBA00023033"/>
    </source>
</evidence>
<dbReference type="GO" id="GO:0071949">
    <property type="term" value="F:FAD binding"/>
    <property type="evidence" value="ECO:0007669"/>
    <property type="project" value="InterPro"/>
</dbReference>
<dbReference type="PRINTS" id="PR00420">
    <property type="entry name" value="RNGMNOXGNASE"/>
</dbReference>
<dbReference type="PANTHER" id="PTHR43876:SF7">
    <property type="entry name" value="UBIQUINONE BIOSYNTHESIS MONOOXYGENASE COQ6, MITOCHONDRIAL"/>
    <property type="match status" value="1"/>
</dbReference>
<dbReference type="NCBIfam" id="TIGR01988">
    <property type="entry name" value="Ubi-OHases"/>
    <property type="match status" value="1"/>
</dbReference>
<dbReference type="AlphaFoldDB" id="A0A3E0H8I2"/>
<sequence length="406" mass="44054">MSELEPTPSVFDLIVVGAGLVGSACVLALRQHAIARDLRIAVVEQALPPTPAAANAPWGLRVSALSPESVQFLQDAGLQKHWSLLRPSPYGDMRVWDADGTGRVHFSARQAGVEHLGVLMENAALQTALWQQLTPDPGLNVYAPQAWTSLERRLHDWQLTLANGDTLSAPVIIAADGAQSRVREAAGIAVARRDYHQRGLVCTVSHDKPHEATAWQRFLTTGPLAFLPTDHPQQSSIVWTLPAAQAKAYEALPTTEFEQALAQAFEHQLGGVKLLGERASFPLVAQQAEHYCRDGVVLIGDAAHSIHPLAGQGVNLGFLDAAALVQALVAQRHAGLPWSHERAQRQYSRARRGHNSLMMHAMSGFDALFASELPALRVLRNRGMSLFDHSGLIKQRIAQTALQGRA</sequence>
<dbReference type="InterPro" id="IPR010971">
    <property type="entry name" value="UbiH/COQ6"/>
</dbReference>
<keyword evidence="11" id="KW-1185">Reference proteome</keyword>
<comment type="similarity">
    <text evidence="3">Belongs to the UbiH/COQ6 family.</text>
</comment>
<evidence type="ECO:0000256" key="1">
    <source>
        <dbReference type="ARBA" id="ARBA00001974"/>
    </source>
</evidence>